<name>A0A0K8WK04_BACLA</name>
<dbReference type="SMART" id="SM00689">
    <property type="entry name" value="DM6"/>
    <property type="match status" value="1"/>
</dbReference>
<evidence type="ECO:0000313" key="1">
    <source>
        <dbReference type="EMBL" id="JAI51493.1"/>
    </source>
</evidence>
<proteinExistence type="predicted"/>
<dbReference type="AlphaFoldDB" id="A0A0K8WK04"/>
<dbReference type="PANTHER" id="PTHR20977:SF0">
    <property type="entry name" value="AT13385P-RELATED"/>
    <property type="match status" value="1"/>
</dbReference>
<organism evidence="1">
    <name type="scientific">Bactrocera latifrons</name>
    <name type="common">Malaysian fruit fly</name>
    <name type="synonym">Chaetodacus latifrons</name>
    <dbReference type="NCBI Taxonomy" id="174628"/>
    <lineage>
        <taxon>Eukaryota</taxon>
        <taxon>Metazoa</taxon>
        <taxon>Ecdysozoa</taxon>
        <taxon>Arthropoda</taxon>
        <taxon>Hexapoda</taxon>
        <taxon>Insecta</taxon>
        <taxon>Pterygota</taxon>
        <taxon>Neoptera</taxon>
        <taxon>Endopterygota</taxon>
        <taxon>Diptera</taxon>
        <taxon>Brachycera</taxon>
        <taxon>Muscomorpha</taxon>
        <taxon>Tephritoidea</taxon>
        <taxon>Tephritidae</taxon>
        <taxon>Bactrocera</taxon>
        <taxon>Bactrocera</taxon>
    </lineage>
</organism>
<dbReference type="OrthoDB" id="7812215at2759"/>
<gene>
    <name evidence="1" type="ORF">c0_g1_i1</name>
</gene>
<dbReference type="EMBL" id="GDHF01000821">
    <property type="protein sequence ID" value="JAI51493.1"/>
    <property type="molecule type" value="Transcribed_RNA"/>
</dbReference>
<dbReference type="PANTHER" id="PTHR20977">
    <property type="entry name" value="AT13385P-RELATED"/>
    <property type="match status" value="1"/>
</dbReference>
<dbReference type="Pfam" id="PF07248">
    <property type="entry name" value="DUF1431"/>
    <property type="match status" value="1"/>
</dbReference>
<protein>
    <submittedName>
        <fullName evidence="1">Uncharacterized protein</fullName>
    </submittedName>
</protein>
<sequence length="234" mass="27053">MFVSALCGRSLACGGQKLMSRAILSASIIAKAQTANRFINYRLECSKDGTRLKRPLKKPRTMWLNPDCCLDPCPNIQPRFDELFYKASDKAKRKYTQTWVECPKMKYARKKVCCYDNIIQPTFKRRTHKRKVAAEECKPKPTKLMTCKTVSKRKCPRFILPGCKAARDPAKCGFPRPKVDCHKVCTPYPSFSECVKKKIAPPRPIECRCLDIPTMCEVWIEFRRTLGLKQKRKH</sequence>
<dbReference type="InterPro" id="IPR006611">
    <property type="entry name" value="DUF1431_DROsp"/>
</dbReference>
<reference evidence="1" key="1">
    <citation type="submission" date="2015-06" db="EMBL/GenBank/DDBJ databases">
        <authorList>
            <person name="Hoefler B.C."/>
            <person name="Straight P.D."/>
        </authorList>
    </citation>
    <scope>NUCLEOTIDE SEQUENCE</scope>
</reference>
<accession>A0A0K8WK04</accession>